<feature type="chain" id="PRO_5026012734" description="Yeast cell wall synthesis Kre9/Knh1 C-terminal domain-containing protein" evidence="2">
    <location>
        <begin position="19"/>
        <end position="240"/>
    </location>
</feature>
<dbReference type="GO" id="GO:0042546">
    <property type="term" value="P:cell wall biogenesis"/>
    <property type="evidence" value="ECO:0007669"/>
    <property type="project" value="InterPro"/>
</dbReference>
<dbReference type="GO" id="GO:0005576">
    <property type="term" value="C:extracellular region"/>
    <property type="evidence" value="ECO:0007669"/>
    <property type="project" value="TreeGrafter"/>
</dbReference>
<dbReference type="AlphaFoldDB" id="A0A6H0Y3K2"/>
<dbReference type="InterPro" id="IPR008659">
    <property type="entry name" value="Kre9/Knh1_C"/>
</dbReference>
<dbReference type="Proteomes" id="UP000503462">
    <property type="component" value="Chromosome 4"/>
</dbReference>
<evidence type="ECO:0000256" key="1">
    <source>
        <dbReference type="ARBA" id="ARBA00022729"/>
    </source>
</evidence>
<gene>
    <name evidence="4" type="ORF">AMS68_006727</name>
</gene>
<dbReference type="PANTHER" id="PTHR28154">
    <property type="entry name" value="CELL WALL SYNTHESIS PROTEIN KNH1-RELATED"/>
    <property type="match status" value="1"/>
</dbReference>
<evidence type="ECO:0000259" key="3">
    <source>
        <dbReference type="Pfam" id="PF05390"/>
    </source>
</evidence>
<feature type="domain" description="Yeast cell wall synthesis Kre9/Knh1 C-terminal" evidence="3">
    <location>
        <begin position="149"/>
        <end position="229"/>
    </location>
</feature>
<dbReference type="PANTHER" id="PTHR28154:SF1">
    <property type="entry name" value="CELL WALL SYNTHESIS PROTEIN KNH1-RELATED"/>
    <property type="match status" value="1"/>
</dbReference>
<accession>A0A6H0Y3K2</accession>
<dbReference type="OrthoDB" id="2432613at2759"/>
<evidence type="ECO:0000313" key="5">
    <source>
        <dbReference type="Proteomes" id="UP000503462"/>
    </source>
</evidence>
<evidence type="ECO:0000313" key="4">
    <source>
        <dbReference type="EMBL" id="QIX01210.1"/>
    </source>
</evidence>
<keyword evidence="5" id="KW-1185">Reference proteome</keyword>
<name>A0A6H0Y3K2_9PEZI</name>
<dbReference type="EMBL" id="CP051142">
    <property type="protein sequence ID" value="QIX01210.1"/>
    <property type="molecule type" value="Genomic_DNA"/>
</dbReference>
<evidence type="ECO:0000256" key="2">
    <source>
        <dbReference type="SAM" id="SignalP"/>
    </source>
</evidence>
<organism evidence="4 5">
    <name type="scientific">Peltaster fructicola</name>
    <dbReference type="NCBI Taxonomy" id="286661"/>
    <lineage>
        <taxon>Eukaryota</taxon>
        <taxon>Fungi</taxon>
        <taxon>Dikarya</taxon>
        <taxon>Ascomycota</taxon>
        <taxon>Pezizomycotina</taxon>
        <taxon>Dothideomycetes</taxon>
        <taxon>Dothideomycetes incertae sedis</taxon>
        <taxon>Peltaster</taxon>
    </lineage>
</organism>
<dbReference type="GO" id="GO:0006078">
    <property type="term" value="P:(1-&gt;6)-beta-D-glucan biosynthetic process"/>
    <property type="evidence" value="ECO:0007669"/>
    <property type="project" value="InterPro"/>
</dbReference>
<proteinExistence type="predicted"/>
<dbReference type="GO" id="GO:0031505">
    <property type="term" value="P:fungal-type cell wall organization"/>
    <property type="evidence" value="ECO:0007669"/>
    <property type="project" value="TreeGrafter"/>
</dbReference>
<dbReference type="Pfam" id="PF05390">
    <property type="entry name" value="Kre9_KNH1_C"/>
    <property type="match status" value="1"/>
</dbReference>
<keyword evidence="1 2" id="KW-0732">Signal</keyword>
<protein>
    <recommendedName>
        <fullName evidence="3">Yeast cell wall synthesis Kre9/Knh1 C-terminal domain-containing protein</fullName>
    </recommendedName>
</protein>
<dbReference type="InterPro" id="IPR045328">
    <property type="entry name" value="Kre9/Knh1"/>
</dbReference>
<reference evidence="4 5" key="1">
    <citation type="journal article" date="2016" name="Sci. Rep.">
        <title>Peltaster fructicola genome reveals evolution from an invasive phytopathogen to an ectophytic parasite.</title>
        <authorList>
            <person name="Xu C."/>
            <person name="Chen H."/>
            <person name="Gleason M.L."/>
            <person name="Xu J.R."/>
            <person name="Liu H."/>
            <person name="Zhang R."/>
            <person name="Sun G."/>
        </authorList>
    </citation>
    <scope>NUCLEOTIDE SEQUENCE [LARGE SCALE GENOMIC DNA]</scope>
    <source>
        <strain evidence="4 5">LNHT1506</strain>
    </source>
</reference>
<sequence>MRLFTLNTLFALMGSVTATGVTLSMSPLTAGTANTITFTDAGGTPSLAQLLGGRYRSGNNHIRLCKTLTVTIPATIAASITNGFYLRVTSSINGGGTVINYSNRFSLSGLTGTAFTQFASAAANAAAAAPAPVVAGQQAAAGATTAQQAAMFTQAYNQQTGLTKYAPMQSIPPTQITKKQASPQNPTSAFVVATTFLAPPTILTTITNPQTFSVSSMENTAAAQSQPTGDMAKFLARWKD</sequence>
<feature type="signal peptide" evidence="2">
    <location>
        <begin position="1"/>
        <end position="18"/>
    </location>
</feature>